<gene>
    <name evidence="4" type="ORF">GR303_16755</name>
</gene>
<dbReference type="PANTHER" id="PTHR13947">
    <property type="entry name" value="GNAT FAMILY N-ACETYLTRANSFERASE"/>
    <property type="match status" value="1"/>
</dbReference>
<sequence>MSRMPTPPADHQVDRIRRFNRFYTRQIGLLNEGLLDSEYSLTEVRVLYELAYRGPLTAAALGQDLGLDAGYLSRILRRFEGRGLIDRSRSAEDRRQVLVSLTDAGRTTFQPLDRASAAQVAAMLSGLSASERESLLQAVSTIERLLDPIRKPEEPYILRSLQVGDIGWIVHRQGVLYAQEYGWDESFEALVAEIAAAFVKAYDPIWERCWIAEREGEVVGSVFLVRHSPEVAKLRLLYVEPSARGLGIGRRLVDECIGFAKAKGYRTLTLWTNDVLVSARRIYQAAGFRLVKEEAHRSFGKDLVGQTWDLTL</sequence>
<dbReference type="InterPro" id="IPR000835">
    <property type="entry name" value="HTH_MarR-typ"/>
</dbReference>
<keyword evidence="1" id="KW-0808">Transferase</keyword>
<comment type="caution">
    <text evidence="4">The sequence shown here is derived from an EMBL/GenBank/DDBJ whole genome shotgun (WGS) entry which is preliminary data.</text>
</comment>
<dbReference type="InterPro" id="IPR036388">
    <property type="entry name" value="WH-like_DNA-bd_sf"/>
</dbReference>
<dbReference type="Pfam" id="PF13508">
    <property type="entry name" value="Acetyltransf_7"/>
    <property type="match status" value="1"/>
</dbReference>
<dbReference type="SUPFAM" id="SSF55729">
    <property type="entry name" value="Acyl-CoA N-acyltransferases (Nat)"/>
    <property type="match status" value="1"/>
</dbReference>
<dbReference type="CDD" id="cd04301">
    <property type="entry name" value="NAT_SF"/>
    <property type="match status" value="1"/>
</dbReference>
<dbReference type="SUPFAM" id="SSF46785">
    <property type="entry name" value="Winged helix' DNA-binding domain"/>
    <property type="match status" value="1"/>
</dbReference>
<dbReference type="InterPro" id="IPR000182">
    <property type="entry name" value="GNAT_dom"/>
</dbReference>
<dbReference type="CDD" id="cd00090">
    <property type="entry name" value="HTH_ARSR"/>
    <property type="match status" value="1"/>
</dbReference>
<dbReference type="EMBL" id="JAAAXJ010000009">
    <property type="protein sequence ID" value="NBJ26006.1"/>
    <property type="molecule type" value="Genomic_DNA"/>
</dbReference>
<dbReference type="Proteomes" id="UP000818323">
    <property type="component" value="Unassembled WGS sequence"/>
</dbReference>
<evidence type="ECO:0000313" key="5">
    <source>
        <dbReference type="Proteomes" id="UP000818323"/>
    </source>
</evidence>
<dbReference type="Gene3D" id="3.40.630.30">
    <property type="match status" value="1"/>
</dbReference>
<dbReference type="InterPro" id="IPR036390">
    <property type="entry name" value="WH_DNA-bd_sf"/>
</dbReference>
<dbReference type="PRINTS" id="PR00598">
    <property type="entry name" value="HTHMARR"/>
</dbReference>
<dbReference type="SMART" id="SM00347">
    <property type="entry name" value="HTH_MARR"/>
    <property type="match status" value="1"/>
</dbReference>
<dbReference type="PANTHER" id="PTHR13947:SF37">
    <property type="entry name" value="LD18367P"/>
    <property type="match status" value="1"/>
</dbReference>
<accession>A0ABW9Z220</accession>
<keyword evidence="5" id="KW-1185">Reference proteome</keyword>
<proteinExistence type="predicted"/>
<feature type="domain" description="N-acetyltransferase" evidence="3">
    <location>
        <begin position="169"/>
        <end position="312"/>
    </location>
</feature>
<reference evidence="4 5" key="1">
    <citation type="submission" date="2020-01" db="EMBL/GenBank/DDBJ databases">
        <title>Microvirga sp. nov., an arsenate reduction bacterium isolated from Tibet hotspring sediments.</title>
        <authorList>
            <person name="Yuan C.-G."/>
        </authorList>
    </citation>
    <scope>NUCLEOTIDE SEQUENCE [LARGE SCALE GENOMIC DNA]</scope>
    <source>
        <strain evidence="4 5">SYSU G3D203</strain>
    </source>
</reference>
<dbReference type="Pfam" id="PF01047">
    <property type="entry name" value="MarR"/>
    <property type="match status" value="1"/>
</dbReference>
<dbReference type="PROSITE" id="PS50995">
    <property type="entry name" value="HTH_MARR_2"/>
    <property type="match status" value="1"/>
</dbReference>
<evidence type="ECO:0000259" key="3">
    <source>
        <dbReference type="PROSITE" id="PS51186"/>
    </source>
</evidence>
<dbReference type="InterPro" id="IPR011991">
    <property type="entry name" value="ArsR-like_HTH"/>
</dbReference>
<dbReference type="InterPro" id="IPR050769">
    <property type="entry name" value="NAT_camello-type"/>
</dbReference>
<evidence type="ECO:0000313" key="4">
    <source>
        <dbReference type="EMBL" id="NBJ26006.1"/>
    </source>
</evidence>
<dbReference type="Gene3D" id="1.10.10.10">
    <property type="entry name" value="Winged helix-like DNA-binding domain superfamily/Winged helix DNA-binding domain"/>
    <property type="match status" value="1"/>
</dbReference>
<feature type="domain" description="HTH marR-type" evidence="2">
    <location>
        <begin position="9"/>
        <end position="144"/>
    </location>
</feature>
<protein>
    <submittedName>
        <fullName evidence="4">GNAT family N-acetyltransferase</fullName>
    </submittedName>
</protein>
<name>A0ABW9Z220_9HYPH</name>
<dbReference type="InterPro" id="IPR016181">
    <property type="entry name" value="Acyl_CoA_acyltransferase"/>
</dbReference>
<evidence type="ECO:0000256" key="1">
    <source>
        <dbReference type="ARBA" id="ARBA00022679"/>
    </source>
</evidence>
<dbReference type="PROSITE" id="PS51186">
    <property type="entry name" value="GNAT"/>
    <property type="match status" value="1"/>
</dbReference>
<evidence type="ECO:0000259" key="2">
    <source>
        <dbReference type="PROSITE" id="PS50995"/>
    </source>
</evidence>
<organism evidence="4 5">
    <name type="scientific">Microvirga arsenatis</name>
    <dbReference type="NCBI Taxonomy" id="2692265"/>
    <lineage>
        <taxon>Bacteria</taxon>
        <taxon>Pseudomonadati</taxon>
        <taxon>Pseudomonadota</taxon>
        <taxon>Alphaproteobacteria</taxon>
        <taxon>Hyphomicrobiales</taxon>
        <taxon>Methylobacteriaceae</taxon>
        <taxon>Microvirga</taxon>
    </lineage>
</organism>